<reference evidence="8 9" key="1">
    <citation type="submission" date="2017-02" db="EMBL/GenBank/DDBJ databases">
        <authorList>
            <person name="Jeong S."/>
        </authorList>
    </citation>
    <scope>NUCLEOTIDE SEQUENCE [LARGE SCALE GENOMIC DNA]</scope>
    <source>
        <strain evidence="8 9">RMAR6-6</strain>
        <plasmid evidence="8 9">unnamed1</plasmid>
    </source>
</reference>
<keyword evidence="8" id="KW-0614">Plasmid</keyword>
<dbReference type="GO" id="GO:0016301">
    <property type="term" value="F:kinase activity"/>
    <property type="evidence" value="ECO:0007669"/>
    <property type="project" value="UniProtKB-KW"/>
</dbReference>
<dbReference type="PANTHER" id="PTHR28629">
    <property type="entry name" value="TRIOKINASE/FMN CYCLASE"/>
    <property type="match status" value="1"/>
</dbReference>
<evidence type="ECO:0000313" key="8">
    <source>
        <dbReference type="EMBL" id="AQQ08098.1"/>
    </source>
</evidence>
<dbReference type="Pfam" id="PF02733">
    <property type="entry name" value="Dak1"/>
    <property type="match status" value="1"/>
</dbReference>
<dbReference type="InterPro" id="IPR050861">
    <property type="entry name" value="Dihydroxyacetone_Kinase"/>
</dbReference>
<evidence type="ECO:0000256" key="2">
    <source>
        <dbReference type="ARBA" id="ARBA00022741"/>
    </source>
</evidence>
<feature type="domain" description="DhaK" evidence="7">
    <location>
        <begin position="24"/>
        <end position="347"/>
    </location>
</feature>
<proteinExistence type="predicted"/>
<evidence type="ECO:0000259" key="6">
    <source>
        <dbReference type="PROSITE" id="PS51480"/>
    </source>
</evidence>
<organism evidence="8 9">
    <name type="scientific">Roseibium algicola</name>
    <dbReference type="NCBI Taxonomy" id="2857014"/>
    <lineage>
        <taxon>Bacteria</taxon>
        <taxon>Pseudomonadati</taxon>
        <taxon>Pseudomonadota</taxon>
        <taxon>Alphaproteobacteria</taxon>
        <taxon>Hyphomicrobiales</taxon>
        <taxon>Stappiaceae</taxon>
        <taxon>Roseibium</taxon>
    </lineage>
</organism>
<dbReference type="Pfam" id="PF02734">
    <property type="entry name" value="Dak2"/>
    <property type="match status" value="1"/>
</dbReference>
<evidence type="ECO:0000313" key="9">
    <source>
        <dbReference type="Proteomes" id="UP000188174"/>
    </source>
</evidence>
<accession>A0ABN4X786</accession>
<dbReference type="InterPro" id="IPR004006">
    <property type="entry name" value="DhaK_dom"/>
</dbReference>
<evidence type="ECO:0000259" key="7">
    <source>
        <dbReference type="PROSITE" id="PS51481"/>
    </source>
</evidence>
<dbReference type="InterPro" id="IPR004007">
    <property type="entry name" value="DhaL_dom"/>
</dbReference>
<dbReference type="NCBIfam" id="NF011049">
    <property type="entry name" value="PRK14479.1"/>
    <property type="match status" value="1"/>
</dbReference>
<keyword evidence="9" id="KW-1185">Reference proteome</keyword>
<dbReference type="PROSITE" id="PS51481">
    <property type="entry name" value="DHAK"/>
    <property type="match status" value="1"/>
</dbReference>
<dbReference type="SMART" id="SM01120">
    <property type="entry name" value="Dak2"/>
    <property type="match status" value="1"/>
</dbReference>
<dbReference type="NCBIfam" id="TIGR02365">
    <property type="entry name" value="dha_L_ycgS"/>
    <property type="match status" value="1"/>
</dbReference>
<dbReference type="InterPro" id="IPR036117">
    <property type="entry name" value="DhaL_dom_sf"/>
</dbReference>
<dbReference type="InterPro" id="IPR012737">
    <property type="entry name" value="DhaK_L_YcgS"/>
</dbReference>
<keyword evidence="4" id="KW-0067">ATP-binding</keyword>
<dbReference type="Gene3D" id="3.30.1180.20">
    <property type="entry name" value="Dihydroxyacetone kinase, domain 2"/>
    <property type="match status" value="1"/>
</dbReference>
<sequence length="595" mass="61660">MASGAESFCDVFSSGKRMQRFINDPDNLVDETVAGFVRAHSDLVRLDPENDRVVVSTTAPRPGRVGIVTGGGSGHEPAFIGYTGRNLVDATAVGELFSSPTAKSFADAIRAADGGKGVAVLYGNYAGDNMNVKMAKEMVAPDGIEVVTVVANDDVCSAPLSEREKRRGVAGEIFMWKIGGAKAALGGSLTEVQAAAQKAIDACRSVGVGLGPCTLPAVGHPNFSIEAGTMEVGIGHHGEPGVRVEKLASADAVADDMLKIVLDDHGLEDGAEVAVLVSGLGATPVNELYVLYSRIETRLQAQGIRVHKAFVGNYFTSLEMIGATLTVMALDSELKELLDMAAEAPGMSTGKVEAPEVTEGAPTHRSRGSRKEARSTVAKDVTIEGPSVPVAGSQEIVAEVAEVIVANKAYLSEIDGLIGDGDHGINMAKGFGRAAERISGKSLSLDEAMSVLSDVLMSEIGGSMGPLYGFMFQEMATTVQGRPAIDAVGFSAVLNAALVGVRRTGSAKVGDKTLIDTLVPAVEAFDGAKSQGFVAALAAMRKAAEQGRDSTIDLVAKIGRASRLGERSRGVLDAGATSCCLILVALADSLEKRLG</sequence>
<dbReference type="Proteomes" id="UP000188174">
    <property type="component" value="Plasmid unnamed1"/>
</dbReference>
<dbReference type="EMBL" id="CP019631">
    <property type="protein sequence ID" value="AQQ08098.1"/>
    <property type="molecule type" value="Genomic_DNA"/>
</dbReference>
<protein>
    <submittedName>
        <fullName evidence="8">Dihydroxyacetone kinase subunit L</fullName>
    </submittedName>
</protein>
<feature type="domain" description="DhaL" evidence="6">
    <location>
        <begin position="391"/>
        <end position="588"/>
    </location>
</feature>
<evidence type="ECO:0000256" key="5">
    <source>
        <dbReference type="SAM" id="MobiDB-lite"/>
    </source>
</evidence>
<evidence type="ECO:0000256" key="1">
    <source>
        <dbReference type="ARBA" id="ARBA00022679"/>
    </source>
</evidence>
<keyword evidence="3 8" id="KW-0418">Kinase</keyword>
<keyword evidence="1" id="KW-0808">Transferase</keyword>
<feature type="region of interest" description="Disordered" evidence="5">
    <location>
        <begin position="348"/>
        <end position="376"/>
    </location>
</feature>
<name>A0ABN4X786_9HYPH</name>
<dbReference type="Gene3D" id="3.40.50.10440">
    <property type="entry name" value="Dihydroxyacetone kinase, domain 1"/>
    <property type="match status" value="1"/>
</dbReference>
<geneLocation type="plasmid" evidence="8 9">
    <name>unnamed1</name>
</geneLocation>
<dbReference type="PANTHER" id="PTHR28629:SF4">
    <property type="entry name" value="TRIOKINASE_FMN CYCLASE"/>
    <property type="match status" value="1"/>
</dbReference>
<gene>
    <name evidence="8" type="ORF">B0E33_29495</name>
</gene>
<dbReference type="SUPFAM" id="SSF101473">
    <property type="entry name" value="DhaL-like"/>
    <property type="match status" value="1"/>
</dbReference>
<dbReference type="Gene3D" id="1.25.40.340">
    <property type="match status" value="1"/>
</dbReference>
<evidence type="ECO:0000256" key="3">
    <source>
        <dbReference type="ARBA" id="ARBA00022777"/>
    </source>
</evidence>
<evidence type="ECO:0000256" key="4">
    <source>
        <dbReference type="ARBA" id="ARBA00022840"/>
    </source>
</evidence>
<dbReference type="SUPFAM" id="SSF82549">
    <property type="entry name" value="DAK1/DegV-like"/>
    <property type="match status" value="1"/>
</dbReference>
<dbReference type="PROSITE" id="PS51480">
    <property type="entry name" value="DHAL"/>
    <property type="match status" value="1"/>
</dbReference>
<keyword evidence="2" id="KW-0547">Nucleotide-binding</keyword>